<evidence type="ECO:0000256" key="1">
    <source>
        <dbReference type="ARBA" id="ARBA00004651"/>
    </source>
</evidence>
<dbReference type="InterPro" id="IPR019108">
    <property type="entry name" value="Caa3_assmbl_CtaG-rel"/>
</dbReference>
<keyword evidence="9" id="KW-1185">Reference proteome</keyword>
<feature type="compositionally biased region" description="Basic and acidic residues" evidence="6">
    <location>
        <begin position="328"/>
        <end position="338"/>
    </location>
</feature>
<keyword evidence="2" id="KW-1003">Cell membrane</keyword>
<evidence type="ECO:0000256" key="2">
    <source>
        <dbReference type="ARBA" id="ARBA00022475"/>
    </source>
</evidence>
<evidence type="ECO:0000256" key="5">
    <source>
        <dbReference type="ARBA" id="ARBA00023136"/>
    </source>
</evidence>
<feature type="transmembrane region" description="Helical" evidence="7">
    <location>
        <begin position="52"/>
        <end position="74"/>
    </location>
</feature>
<accession>A0A839N302</accession>
<feature type="transmembrane region" description="Helical" evidence="7">
    <location>
        <begin position="162"/>
        <end position="180"/>
    </location>
</feature>
<sequence>MNDLAPGPLTTAGWFTSWRFDVVGVVLALLLLVPYLWLLVQARRRGVRWPWWRIAAYLVLGVGTLLYVTCGVVGVYRQTFLWMFAAQVGVIGTVTPVGLAVGDPLRLLAAARGTKDTVVHRALQSRLGRLLTFPAVSFLLDLAGILAIFFTPYGDHAVRSSVIGTLLILQLLVVGLLYVLPTLGDDLLPEWATPPIRTFLAFLDGVADAVPGILVMTANSFLLPHFPGFSHAADALRGGLSHTMDQKYAGGALLAVAESIGVPMIAAVFIEWMRTDAEEARAADAELDRAETERAVTAATPSAAVDATDGLDDDEPATDQPWWLTDPRLADRFGKRDD</sequence>
<dbReference type="RefSeq" id="WP_183318573.1">
    <property type="nucleotide sequence ID" value="NZ_JACHVQ010000001.1"/>
</dbReference>
<evidence type="ECO:0000313" key="8">
    <source>
        <dbReference type="EMBL" id="MBB2890464.1"/>
    </source>
</evidence>
<keyword evidence="5 7" id="KW-0472">Membrane</keyword>
<proteinExistence type="predicted"/>
<evidence type="ECO:0000256" key="6">
    <source>
        <dbReference type="SAM" id="MobiDB-lite"/>
    </source>
</evidence>
<feature type="transmembrane region" description="Helical" evidence="7">
    <location>
        <begin position="248"/>
        <end position="270"/>
    </location>
</feature>
<evidence type="ECO:0000256" key="7">
    <source>
        <dbReference type="SAM" id="Phobius"/>
    </source>
</evidence>
<reference evidence="8 9" key="1">
    <citation type="submission" date="2020-08" db="EMBL/GenBank/DDBJ databases">
        <title>Sequencing the genomes of 1000 actinobacteria strains.</title>
        <authorList>
            <person name="Klenk H.-P."/>
        </authorList>
    </citation>
    <scope>NUCLEOTIDE SEQUENCE [LARGE SCALE GENOMIC DNA]</scope>
    <source>
        <strain evidence="8 9">DSM 105369</strain>
    </source>
</reference>
<evidence type="ECO:0000256" key="3">
    <source>
        <dbReference type="ARBA" id="ARBA00022692"/>
    </source>
</evidence>
<feature type="region of interest" description="Disordered" evidence="6">
    <location>
        <begin position="291"/>
        <end position="338"/>
    </location>
</feature>
<evidence type="ECO:0000313" key="9">
    <source>
        <dbReference type="Proteomes" id="UP000559182"/>
    </source>
</evidence>
<dbReference type="EMBL" id="JACHVQ010000001">
    <property type="protein sequence ID" value="MBB2890464.1"/>
    <property type="molecule type" value="Genomic_DNA"/>
</dbReference>
<evidence type="ECO:0000256" key="4">
    <source>
        <dbReference type="ARBA" id="ARBA00022989"/>
    </source>
</evidence>
<protein>
    <submittedName>
        <fullName evidence="8">Putative copper resistance protein D</fullName>
    </submittedName>
</protein>
<organism evidence="8 9">
    <name type="scientific">Flexivirga oryzae</name>
    <dbReference type="NCBI Taxonomy" id="1794944"/>
    <lineage>
        <taxon>Bacteria</taxon>
        <taxon>Bacillati</taxon>
        <taxon>Actinomycetota</taxon>
        <taxon>Actinomycetes</taxon>
        <taxon>Micrococcales</taxon>
        <taxon>Dermacoccaceae</taxon>
        <taxon>Flexivirga</taxon>
    </lineage>
</organism>
<dbReference type="Pfam" id="PF09678">
    <property type="entry name" value="Caa3_CtaG"/>
    <property type="match status" value="1"/>
</dbReference>
<gene>
    <name evidence="8" type="ORF">FHU39_000448</name>
</gene>
<keyword evidence="3 7" id="KW-0812">Transmembrane</keyword>
<feature type="transmembrane region" description="Helical" evidence="7">
    <location>
        <begin position="130"/>
        <end position="150"/>
    </location>
</feature>
<feature type="transmembrane region" description="Helical" evidence="7">
    <location>
        <begin position="201"/>
        <end position="222"/>
    </location>
</feature>
<feature type="transmembrane region" description="Helical" evidence="7">
    <location>
        <begin position="80"/>
        <end position="102"/>
    </location>
</feature>
<keyword evidence="4 7" id="KW-1133">Transmembrane helix</keyword>
<feature type="transmembrane region" description="Helical" evidence="7">
    <location>
        <begin position="20"/>
        <end position="40"/>
    </location>
</feature>
<dbReference type="AlphaFoldDB" id="A0A839N302"/>
<name>A0A839N302_9MICO</name>
<dbReference type="GO" id="GO:0005886">
    <property type="term" value="C:plasma membrane"/>
    <property type="evidence" value="ECO:0007669"/>
    <property type="project" value="UniProtKB-SubCell"/>
</dbReference>
<comment type="subcellular location">
    <subcellularLocation>
        <location evidence="1">Cell membrane</location>
        <topology evidence="1">Multi-pass membrane protein</topology>
    </subcellularLocation>
</comment>
<comment type="caution">
    <text evidence="8">The sequence shown here is derived from an EMBL/GenBank/DDBJ whole genome shotgun (WGS) entry which is preliminary data.</text>
</comment>
<dbReference type="Proteomes" id="UP000559182">
    <property type="component" value="Unassembled WGS sequence"/>
</dbReference>